<dbReference type="InterPro" id="IPR011529">
    <property type="entry name" value="Glu_5kinase"/>
</dbReference>
<dbReference type="PIRSF" id="PIRSF000729">
    <property type="entry name" value="GK"/>
    <property type="match status" value="1"/>
</dbReference>
<dbReference type="FunFam" id="3.40.1160.10:FF:000018">
    <property type="entry name" value="Glutamate 5-kinase"/>
    <property type="match status" value="1"/>
</dbReference>
<feature type="domain" description="Aspartate/glutamate/uridylate kinase" evidence="9">
    <location>
        <begin position="13"/>
        <end position="244"/>
    </location>
</feature>
<dbReference type="InterPro" id="IPR001048">
    <property type="entry name" value="Asp/Glu/Uridylate_kinase"/>
</dbReference>
<gene>
    <name evidence="8" type="primary">proB</name>
    <name evidence="10" type="ORF">J2S20_001002</name>
</gene>
<dbReference type="PANTHER" id="PTHR43654">
    <property type="entry name" value="GLUTAMATE 5-KINASE"/>
    <property type="match status" value="1"/>
</dbReference>
<keyword evidence="6 8" id="KW-0418">Kinase</keyword>
<evidence type="ECO:0000259" key="9">
    <source>
        <dbReference type="Pfam" id="PF00696"/>
    </source>
</evidence>
<comment type="subcellular location">
    <subcellularLocation>
        <location evidence="8">Cytoplasm</location>
    </subcellularLocation>
</comment>
<comment type="function">
    <text evidence="8">Catalyzes the transfer of a phosphate group to glutamate to form L-glutamate 5-phosphate.</text>
</comment>
<keyword evidence="5 8" id="KW-0547">Nucleotide-binding</keyword>
<dbReference type="EMBL" id="JAUSTO010000005">
    <property type="protein sequence ID" value="MDQ0152313.1"/>
    <property type="molecule type" value="Genomic_DNA"/>
</dbReference>
<name>A0AAE3VA68_9FIRM</name>
<proteinExistence type="inferred from homology"/>
<dbReference type="InterPro" id="IPR036393">
    <property type="entry name" value="AceGlu_kinase-like_sf"/>
</dbReference>
<keyword evidence="4 8" id="KW-0808">Transferase</keyword>
<sequence length="291" mass="31701">MNAEYRERLKDKKRIVIKIGSSTITHADTGLVNLGKIERLVRKINDLKGEGREVVLVSSGAIAAGRQVLSLGGRPQTLAEKQAFAAIGQAKLIMVYQKLFAEYGMTAAQVLMTRQTMQDEEARSNAHNTFEELLKLGVVPVVNENDTVSTFEIRFGDNDRLSALVSSLIGADLLILLSDVDGLYSDDPNRNPEAKFISRVDAVTPKLMMMAKDSTGSDVGTGGMATKLKAAEIACRSGADMMIAAGEDLSILDRIFAGEEVGTLFEASRVRDFDFAAYMNHSGETEHDRTH</sequence>
<keyword evidence="3 8" id="KW-0641">Proline biosynthesis</keyword>
<dbReference type="GO" id="GO:0005829">
    <property type="term" value="C:cytosol"/>
    <property type="evidence" value="ECO:0007669"/>
    <property type="project" value="TreeGrafter"/>
</dbReference>
<evidence type="ECO:0000256" key="4">
    <source>
        <dbReference type="ARBA" id="ARBA00022679"/>
    </source>
</evidence>
<evidence type="ECO:0000256" key="7">
    <source>
        <dbReference type="ARBA" id="ARBA00022840"/>
    </source>
</evidence>
<keyword evidence="7 8" id="KW-0067">ATP-binding</keyword>
<dbReference type="HAMAP" id="MF_00456">
    <property type="entry name" value="ProB"/>
    <property type="match status" value="1"/>
</dbReference>
<dbReference type="PRINTS" id="PR00474">
    <property type="entry name" value="GLU5KINASE"/>
</dbReference>
<dbReference type="RefSeq" id="WP_307253861.1">
    <property type="nucleotide sequence ID" value="NZ_JAUSTO010000005.1"/>
</dbReference>
<dbReference type="NCBIfam" id="TIGR01027">
    <property type="entry name" value="proB"/>
    <property type="match status" value="1"/>
</dbReference>
<dbReference type="InterPro" id="IPR005715">
    <property type="entry name" value="Glu_5kinase/COase_Synthase"/>
</dbReference>
<keyword evidence="11" id="KW-1185">Reference proteome</keyword>
<evidence type="ECO:0000313" key="10">
    <source>
        <dbReference type="EMBL" id="MDQ0152313.1"/>
    </source>
</evidence>
<feature type="binding site" evidence="8">
    <location>
        <position position="158"/>
    </location>
    <ligand>
        <name>substrate</name>
    </ligand>
</feature>
<comment type="caution">
    <text evidence="10">The sequence shown here is derived from an EMBL/GenBank/DDBJ whole genome shotgun (WGS) entry which is preliminary data.</text>
</comment>
<feature type="binding site" evidence="8">
    <location>
        <begin position="178"/>
        <end position="179"/>
    </location>
    <ligand>
        <name>ATP</name>
        <dbReference type="ChEBI" id="CHEBI:30616"/>
    </ligand>
</feature>
<evidence type="ECO:0000256" key="8">
    <source>
        <dbReference type="HAMAP-Rule" id="MF_00456"/>
    </source>
</evidence>
<keyword evidence="2 8" id="KW-0028">Amino-acid biosynthesis</keyword>
<dbReference type="GO" id="GO:0004349">
    <property type="term" value="F:glutamate 5-kinase activity"/>
    <property type="evidence" value="ECO:0007669"/>
    <property type="project" value="UniProtKB-UniRule"/>
</dbReference>
<feature type="binding site" evidence="8">
    <location>
        <position position="146"/>
    </location>
    <ligand>
        <name>substrate</name>
    </ligand>
</feature>
<feature type="binding site" evidence="8">
    <location>
        <position position="59"/>
    </location>
    <ligand>
        <name>substrate</name>
    </ligand>
</feature>
<keyword evidence="1 8" id="KW-0963">Cytoplasm</keyword>
<reference evidence="10" key="1">
    <citation type="submission" date="2023-07" db="EMBL/GenBank/DDBJ databases">
        <title>Genomic Encyclopedia of Type Strains, Phase IV (KMG-IV): sequencing the most valuable type-strain genomes for metagenomic binning, comparative biology and taxonomic classification.</title>
        <authorList>
            <person name="Goeker M."/>
        </authorList>
    </citation>
    <scope>NUCLEOTIDE SEQUENCE</scope>
    <source>
        <strain evidence="10">DSM 19659</strain>
    </source>
</reference>
<dbReference type="InterPro" id="IPR019797">
    <property type="entry name" value="Glutamate_5-kinase_CS"/>
</dbReference>
<evidence type="ECO:0000256" key="2">
    <source>
        <dbReference type="ARBA" id="ARBA00022605"/>
    </source>
</evidence>
<comment type="catalytic activity">
    <reaction evidence="8">
        <text>L-glutamate + ATP = L-glutamyl 5-phosphate + ADP</text>
        <dbReference type="Rhea" id="RHEA:14877"/>
        <dbReference type="ChEBI" id="CHEBI:29985"/>
        <dbReference type="ChEBI" id="CHEBI:30616"/>
        <dbReference type="ChEBI" id="CHEBI:58274"/>
        <dbReference type="ChEBI" id="CHEBI:456216"/>
        <dbReference type="EC" id="2.7.2.11"/>
    </reaction>
</comment>
<evidence type="ECO:0000256" key="1">
    <source>
        <dbReference type="ARBA" id="ARBA00022490"/>
    </source>
</evidence>
<dbReference type="Pfam" id="PF00696">
    <property type="entry name" value="AA_kinase"/>
    <property type="match status" value="1"/>
</dbReference>
<dbReference type="InterPro" id="IPR041739">
    <property type="entry name" value="G5K_ProB"/>
</dbReference>
<dbReference type="Gene3D" id="3.40.1160.10">
    <property type="entry name" value="Acetylglutamate kinase-like"/>
    <property type="match status" value="1"/>
</dbReference>
<comment type="pathway">
    <text evidence="8">Amino-acid biosynthesis; L-proline biosynthesis; L-glutamate 5-semialdehyde from L-glutamate: step 1/2.</text>
</comment>
<dbReference type="SUPFAM" id="SSF53633">
    <property type="entry name" value="Carbamate kinase-like"/>
    <property type="match status" value="1"/>
</dbReference>
<dbReference type="InterPro" id="IPR001057">
    <property type="entry name" value="Glu/AcGlu_kinase"/>
</dbReference>
<evidence type="ECO:0000256" key="6">
    <source>
        <dbReference type="ARBA" id="ARBA00022777"/>
    </source>
</evidence>
<feature type="binding site" evidence="8">
    <location>
        <position position="18"/>
    </location>
    <ligand>
        <name>ATP</name>
        <dbReference type="ChEBI" id="CHEBI:30616"/>
    </ligand>
</feature>
<dbReference type="EC" id="2.7.2.11" evidence="8"/>
<organism evidence="10 11">
    <name type="scientific">Moryella indoligenes</name>
    <dbReference type="NCBI Taxonomy" id="371674"/>
    <lineage>
        <taxon>Bacteria</taxon>
        <taxon>Bacillati</taxon>
        <taxon>Bacillota</taxon>
        <taxon>Clostridia</taxon>
        <taxon>Lachnospirales</taxon>
        <taxon>Lachnospiraceae</taxon>
        <taxon>Moryella</taxon>
    </lineage>
</organism>
<dbReference type="PANTHER" id="PTHR43654:SF1">
    <property type="entry name" value="ISOPENTENYL PHOSPHATE KINASE"/>
    <property type="match status" value="1"/>
</dbReference>
<dbReference type="GO" id="GO:0005524">
    <property type="term" value="F:ATP binding"/>
    <property type="evidence" value="ECO:0007669"/>
    <property type="project" value="UniProtKB-KW"/>
</dbReference>
<dbReference type="AlphaFoldDB" id="A0AAE3VA68"/>
<protein>
    <recommendedName>
        <fullName evidence="8">Glutamate 5-kinase</fullName>
        <ecNumber evidence="8">2.7.2.11</ecNumber>
    </recommendedName>
    <alternativeName>
        <fullName evidence="8">Gamma-glutamyl kinase</fullName>
        <shortName evidence="8">GK</shortName>
    </alternativeName>
</protein>
<feature type="binding site" evidence="8">
    <location>
        <begin position="221"/>
        <end position="227"/>
    </location>
    <ligand>
        <name>ATP</name>
        <dbReference type="ChEBI" id="CHEBI:30616"/>
    </ligand>
</feature>
<dbReference type="GO" id="GO:0055129">
    <property type="term" value="P:L-proline biosynthetic process"/>
    <property type="evidence" value="ECO:0007669"/>
    <property type="project" value="UniProtKB-UniRule"/>
</dbReference>
<comment type="similarity">
    <text evidence="8">Belongs to the glutamate 5-kinase family.</text>
</comment>
<accession>A0AAE3VA68</accession>
<dbReference type="CDD" id="cd04242">
    <property type="entry name" value="AAK_G5K_ProB"/>
    <property type="match status" value="1"/>
</dbReference>
<dbReference type="Proteomes" id="UP001241537">
    <property type="component" value="Unassembled WGS sequence"/>
</dbReference>
<evidence type="ECO:0000256" key="5">
    <source>
        <dbReference type="ARBA" id="ARBA00022741"/>
    </source>
</evidence>
<evidence type="ECO:0000256" key="3">
    <source>
        <dbReference type="ARBA" id="ARBA00022650"/>
    </source>
</evidence>
<evidence type="ECO:0000313" key="11">
    <source>
        <dbReference type="Proteomes" id="UP001241537"/>
    </source>
</evidence>
<dbReference type="PROSITE" id="PS00902">
    <property type="entry name" value="GLUTAMATE_5_KINASE"/>
    <property type="match status" value="1"/>
</dbReference>